<accession>A0A1M7TEN9</accession>
<organism evidence="2 3">
    <name type="scientific">Desulfovibrio litoralis DSM 11393</name>
    <dbReference type="NCBI Taxonomy" id="1121455"/>
    <lineage>
        <taxon>Bacteria</taxon>
        <taxon>Pseudomonadati</taxon>
        <taxon>Thermodesulfobacteriota</taxon>
        <taxon>Desulfovibrionia</taxon>
        <taxon>Desulfovibrionales</taxon>
        <taxon>Desulfovibrionaceae</taxon>
        <taxon>Desulfovibrio</taxon>
    </lineage>
</organism>
<dbReference type="GO" id="GO:0003676">
    <property type="term" value="F:nucleic acid binding"/>
    <property type="evidence" value="ECO:0007669"/>
    <property type="project" value="InterPro"/>
</dbReference>
<dbReference type="InterPro" id="IPR003509">
    <property type="entry name" value="UPF0102_YraN-like"/>
</dbReference>
<keyword evidence="2" id="KW-0255">Endonuclease</keyword>
<evidence type="ECO:0000256" key="1">
    <source>
        <dbReference type="ARBA" id="ARBA00006738"/>
    </source>
</evidence>
<evidence type="ECO:0000313" key="3">
    <source>
        <dbReference type="Proteomes" id="UP000186469"/>
    </source>
</evidence>
<sequence>MSQKIYPQSHQNKAKHLELGDAGEAFILKQFDLLDLKLLAKNWRPDILSIKNEAQYRGVELDFVALDQTIESQLVFIEVRTRTIKIDKKTLELFLADPQKADEHIEYSVDWNNIFSSAKQKKLIRAAKAWLQLKNMWHCACRFDLFYVVRYVENISPVHKKINDQSLVLLTSPFFFKHYSNVLEDYHVMDSCNAAWQPR</sequence>
<dbReference type="STRING" id="1121455.SAMN02745728_01907"/>
<reference evidence="2 3" key="1">
    <citation type="submission" date="2016-12" db="EMBL/GenBank/DDBJ databases">
        <authorList>
            <person name="Song W.-J."/>
            <person name="Kurnit D.M."/>
        </authorList>
    </citation>
    <scope>NUCLEOTIDE SEQUENCE [LARGE SCALE GENOMIC DNA]</scope>
    <source>
        <strain evidence="2 3">DSM 11393</strain>
    </source>
</reference>
<name>A0A1M7TEN9_9BACT</name>
<gene>
    <name evidence="2" type="ORF">SAMN02745728_01907</name>
</gene>
<dbReference type="Proteomes" id="UP000186469">
    <property type="component" value="Unassembled WGS sequence"/>
</dbReference>
<keyword evidence="2" id="KW-0378">Hydrolase</keyword>
<dbReference type="EMBL" id="FRDI01000011">
    <property type="protein sequence ID" value="SHN69113.1"/>
    <property type="molecule type" value="Genomic_DNA"/>
</dbReference>
<keyword evidence="2" id="KW-0540">Nuclease</keyword>
<keyword evidence="3" id="KW-1185">Reference proteome</keyword>
<dbReference type="Pfam" id="PF02021">
    <property type="entry name" value="UPF0102"/>
    <property type="match status" value="1"/>
</dbReference>
<dbReference type="InterPro" id="IPR011856">
    <property type="entry name" value="tRNA_endonuc-like_dom_sf"/>
</dbReference>
<comment type="similarity">
    <text evidence="1">Belongs to the UPF0102 family.</text>
</comment>
<protein>
    <submittedName>
        <fullName evidence="2">Predicted endonuclease</fullName>
    </submittedName>
</protein>
<dbReference type="Gene3D" id="3.40.1350.10">
    <property type="match status" value="1"/>
</dbReference>
<proteinExistence type="inferred from homology"/>
<evidence type="ECO:0000313" key="2">
    <source>
        <dbReference type="EMBL" id="SHN69113.1"/>
    </source>
</evidence>
<dbReference type="GO" id="GO:0004519">
    <property type="term" value="F:endonuclease activity"/>
    <property type="evidence" value="ECO:0007669"/>
    <property type="project" value="UniProtKB-KW"/>
</dbReference>
<dbReference type="RefSeq" id="WP_072697596.1">
    <property type="nucleotide sequence ID" value="NZ_FRDI01000011.1"/>
</dbReference>
<dbReference type="AlphaFoldDB" id="A0A1M7TEN9"/>